<dbReference type="PROSITE" id="PS00079">
    <property type="entry name" value="MULTICOPPER_OXIDASE1"/>
    <property type="match status" value="1"/>
</dbReference>
<evidence type="ECO:0000256" key="4">
    <source>
        <dbReference type="ARBA" id="ARBA00023008"/>
    </source>
</evidence>
<dbReference type="FunFam" id="2.60.40.420:FF:000045">
    <property type="entry name" value="Laccase 2"/>
    <property type="match status" value="1"/>
</dbReference>
<dbReference type="Gene3D" id="2.60.40.420">
    <property type="entry name" value="Cupredoxins - blue copper proteins"/>
    <property type="match status" value="3"/>
</dbReference>
<dbReference type="InterPro" id="IPR002355">
    <property type="entry name" value="Cu_oxidase_Cu_BS"/>
</dbReference>
<dbReference type="PANTHER" id="PTHR11709:SF394">
    <property type="entry name" value="FI03373P-RELATED"/>
    <property type="match status" value="1"/>
</dbReference>
<gene>
    <name evidence="9" type="ORF">K493DRAFT_365755</name>
</gene>
<dbReference type="PROSITE" id="PS00080">
    <property type="entry name" value="MULTICOPPER_OXIDASE2"/>
    <property type="match status" value="1"/>
</dbReference>
<feature type="domain" description="Plastocyanin-like" evidence="7">
    <location>
        <begin position="409"/>
        <end position="536"/>
    </location>
</feature>
<evidence type="ECO:0000256" key="3">
    <source>
        <dbReference type="ARBA" id="ARBA00023002"/>
    </source>
</evidence>
<dbReference type="STRING" id="1314790.A0A1Y1YMB8"/>
<dbReference type="SUPFAM" id="SSF49503">
    <property type="entry name" value="Cupredoxins"/>
    <property type="match status" value="3"/>
</dbReference>
<dbReference type="Pfam" id="PF00394">
    <property type="entry name" value="Cu-oxidase"/>
    <property type="match status" value="1"/>
</dbReference>
<organism evidence="9 10">
    <name type="scientific">Basidiobolus meristosporus CBS 931.73</name>
    <dbReference type="NCBI Taxonomy" id="1314790"/>
    <lineage>
        <taxon>Eukaryota</taxon>
        <taxon>Fungi</taxon>
        <taxon>Fungi incertae sedis</taxon>
        <taxon>Zoopagomycota</taxon>
        <taxon>Entomophthoromycotina</taxon>
        <taxon>Basidiobolomycetes</taxon>
        <taxon>Basidiobolales</taxon>
        <taxon>Basidiobolaceae</taxon>
        <taxon>Basidiobolus</taxon>
    </lineage>
</organism>
<dbReference type="Proteomes" id="UP000193498">
    <property type="component" value="Unassembled WGS sequence"/>
</dbReference>
<evidence type="ECO:0000259" key="6">
    <source>
        <dbReference type="Pfam" id="PF00394"/>
    </source>
</evidence>
<sequence>MIPTFLKATALLLCGFSWASAKVVTYNLNVTLEDHAADCFKRPSVLINGGSPGPEIHVRSGDQLIVNLQNSMAEAEFTLHFHGIIQRGTPYSDGVPYLTQAPIAPGGSYKYVINIGKQVGTYFYHSHTDASATTAYGALIVHEAEEVDSPFDYDEERVLLLAEVFHKTDVEITNGLMGIPKLDSIVNPDSLVLNGKTFAQWNCTSQGVRCDNTCEREVVTVEPGKTYRFRIINAAFNRVLSFGIEGHLLTIIEADGSYVVATPVDQLHISPGQRYSAIVHTHHQSGNFYMKSELIGPTPAPNNGLGILHYADAVKPDTRASNPVVNVPAVRSPKYLEEFDLFKPLPGAPSHSEVPFPEHYDREIVIEIRDSGDRSFLNGVSYQVPAGNMLQALLSGKRSTHPDYRKAIMNGGYDAVRESYPIRYGEVIQVVLQNTYLKGAEVCLTHPFHLHGYSVYDLGGGYGKYDAQNASLAIQRIKNPLYRDVVNVYGEPGTGSYGNPCGYRVIRFVADNPGVWLFHCHITPHMMQGMQTLFETGVEKLASL</sequence>
<evidence type="ECO:0000313" key="10">
    <source>
        <dbReference type="Proteomes" id="UP000193498"/>
    </source>
</evidence>
<dbReference type="InterPro" id="IPR008972">
    <property type="entry name" value="Cupredoxin"/>
</dbReference>
<dbReference type="CDD" id="cd04206">
    <property type="entry name" value="CuRO_1_LCC_like"/>
    <property type="match status" value="1"/>
</dbReference>
<proteinExistence type="inferred from homology"/>
<evidence type="ECO:0000256" key="5">
    <source>
        <dbReference type="SAM" id="SignalP"/>
    </source>
</evidence>
<feature type="signal peptide" evidence="5">
    <location>
        <begin position="1"/>
        <end position="21"/>
    </location>
</feature>
<comment type="caution">
    <text evidence="9">The sequence shown here is derived from an EMBL/GenBank/DDBJ whole genome shotgun (WGS) entry which is preliminary data.</text>
</comment>
<dbReference type="InterPro" id="IPR045087">
    <property type="entry name" value="Cu-oxidase_fam"/>
</dbReference>
<dbReference type="InterPro" id="IPR011706">
    <property type="entry name" value="Cu-oxidase_C"/>
</dbReference>
<dbReference type="EMBL" id="MCFE01000101">
    <property type="protein sequence ID" value="ORX99152.1"/>
    <property type="molecule type" value="Genomic_DNA"/>
</dbReference>
<dbReference type="InterPro" id="IPR011707">
    <property type="entry name" value="Cu-oxidase-like_N"/>
</dbReference>
<evidence type="ECO:0000259" key="8">
    <source>
        <dbReference type="Pfam" id="PF07732"/>
    </source>
</evidence>
<feature type="chain" id="PRO_5012372623" evidence="5">
    <location>
        <begin position="22"/>
        <end position="544"/>
    </location>
</feature>
<keyword evidence="3" id="KW-0560">Oxidoreductase</keyword>
<keyword evidence="4" id="KW-0186">Copper</keyword>
<dbReference type="InParanoid" id="A0A1Y1YMB8"/>
<dbReference type="InterPro" id="IPR001117">
    <property type="entry name" value="Cu-oxidase_2nd"/>
</dbReference>
<accession>A0A1Y1YMB8</accession>
<dbReference type="Pfam" id="PF07731">
    <property type="entry name" value="Cu-oxidase_2"/>
    <property type="match status" value="1"/>
</dbReference>
<dbReference type="PANTHER" id="PTHR11709">
    <property type="entry name" value="MULTI-COPPER OXIDASE"/>
    <property type="match status" value="1"/>
</dbReference>
<dbReference type="GO" id="GO:0005507">
    <property type="term" value="F:copper ion binding"/>
    <property type="evidence" value="ECO:0007669"/>
    <property type="project" value="InterPro"/>
</dbReference>
<dbReference type="Pfam" id="PF07732">
    <property type="entry name" value="Cu-oxidase_3"/>
    <property type="match status" value="1"/>
</dbReference>
<dbReference type="GO" id="GO:0016491">
    <property type="term" value="F:oxidoreductase activity"/>
    <property type="evidence" value="ECO:0007669"/>
    <property type="project" value="UniProtKB-KW"/>
</dbReference>
<keyword evidence="10" id="KW-1185">Reference proteome</keyword>
<evidence type="ECO:0000259" key="7">
    <source>
        <dbReference type="Pfam" id="PF07731"/>
    </source>
</evidence>
<dbReference type="InterPro" id="IPR033138">
    <property type="entry name" value="Cu_oxidase_CS"/>
</dbReference>
<keyword evidence="2" id="KW-0479">Metal-binding</keyword>
<keyword evidence="5" id="KW-0732">Signal</keyword>
<evidence type="ECO:0000313" key="9">
    <source>
        <dbReference type="EMBL" id="ORX99152.1"/>
    </source>
</evidence>
<protein>
    <submittedName>
        <fullName evidence="9">Uncharacterized protein</fullName>
    </submittedName>
</protein>
<reference evidence="9 10" key="1">
    <citation type="submission" date="2016-07" db="EMBL/GenBank/DDBJ databases">
        <title>Pervasive Adenine N6-methylation of Active Genes in Fungi.</title>
        <authorList>
            <consortium name="DOE Joint Genome Institute"/>
            <person name="Mondo S.J."/>
            <person name="Dannebaum R.O."/>
            <person name="Kuo R.C."/>
            <person name="Labutti K."/>
            <person name="Haridas S."/>
            <person name="Kuo A."/>
            <person name="Salamov A."/>
            <person name="Ahrendt S.R."/>
            <person name="Lipzen A."/>
            <person name="Sullivan W."/>
            <person name="Andreopoulos W.B."/>
            <person name="Clum A."/>
            <person name="Lindquist E."/>
            <person name="Daum C."/>
            <person name="Ramamoorthy G.K."/>
            <person name="Gryganskyi A."/>
            <person name="Culley D."/>
            <person name="Magnuson J.K."/>
            <person name="James T.Y."/>
            <person name="O'Malley M.A."/>
            <person name="Stajich J.E."/>
            <person name="Spatafora J.W."/>
            <person name="Visel A."/>
            <person name="Grigoriev I.V."/>
        </authorList>
    </citation>
    <scope>NUCLEOTIDE SEQUENCE [LARGE SCALE GENOMIC DNA]</scope>
    <source>
        <strain evidence="9 10">CBS 931.73</strain>
    </source>
</reference>
<name>A0A1Y1YMB8_9FUNG</name>
<dbReference type="AlphaFoldDB" id="A0A1Y1YMB8"/>
<feature type="domain" description="Plastocyanin-like" evidence="6">
    <location>
        <begin position="156"/>
        <end position="311"/>
    </location>
</feature>
<comment type="similarity">
    <text evidence="1">Belongs to the multicopper oxidase family.</text>
</comment>
<evidence type="ECO:0000256" key="2">
    <source>
        <dbReference type="ARBA" id="ARBA00022723"/>
    </source>
</evidence>
<evidence type="ECO:0000256" key="1">
    <source>
        <dbReference type="ARBA" id="ARBA00010609"/>
    </source>
</evidence>
<feature type="domain" description="Plastocyanin-like" evidence="8">
    <location>
        <begin position="31"/>
        <end position="144"/>
    </location>
</feature>
<dbReference type="CDD" id="cd04205">
    <property type="entry name" value="CuRO_2_LCC_like"/>
    <property type="match status" value="1"/>
</dbReference>
<dbReference type="OrthoDB" id="2121828at2759"/>